<gene>
    <name evidence="1" type="ORF">RJJ65_37795</name>
</gene>
<organism evidence="1 2">
    <name type="scientific">Rhizobium hidalgonense</name>
    <dbReference type="NCBI Taxonomy" id="1538159"/>
    <lineage>
        <taxon>Bacteria</taxon>
        <taxon>Pseudomonadati</taxon>
        <taxon>Pseudomonadota</taxon>
        <taxon>Alphaproteobacteria</taxon>
        <taxon>Hyphomicrobiales</taxon>
        <taxon>Rhizobiaceae</taxon>
        <taxon>Rhizobium/Agrobacterium group</taxon>
        <taxon>Rhizobium</taxon>
    </lineage>
</organism>
<proteinExistence type="predicted"/>
<name>A0AAJ2H0F2_9HYPH</name>
<protein>
    <submittedName>
        <fullName evidence="1">Uncharacterized protein</fullName>
    </submittedName>
</protein>
<comment type="caution">
    <text evidence="1">The sequence shown here is derived from an EMBL/GenBank/DDBJ whole genome shotgun (WGS) entry which is preliminary data.</text>
</comment>
<sequence length="64" mass="7070">MPASLEEQASRFARELSDLSSAFIGRTLPFSSSILEDKVSITPDEPLPVRLAGQILFSISVEYR</sequence>
<dbReference type="Proteomes" id="UP001268610">
    <property type="component" value="Unassembled WGS sequence"/>
</dbReference>
<evidence type="ECO:0000313" key="2">
    <source>
        <dbReference type="Proteomes" id="UP001268610"/>
    </source>
</evidence>
<dbReference type="RefSeq" id="WP_310866390.1">
    <property type="nucleotide sequence ID" value="NZ_JAVLSF010000667.1"/>
</dbReference>
<dbReference type="EMBL" id="JAVLSF010000667">
    <property type="protein sequence ID" value="MDR9778296.1"/>
    <property type="molecule type" value="Genomic_DNA"/>
</dbReference>
<dbReference type="AlphaFoldDB" id="A0AAJ2H0F2"/>
<evidence type="ECO:0000313" key="1">
    <source>
        <dbReference type="EMBL" id="MDR9778296.1"/>
    </source>
</evidence>
<reference evidence="1" key="1">
    <citation type="submission" date="2023-04" db="EMBL/GenBank/DDBJ databases">
        <title>Genomic characterization of faba bean (Vicia faba) microsymbionts in Mexican soils.</title>
        <authorList>
            <person name="Rivera Orduna F.N."/>
            <person name="Guevara-Luna J."/>
            <person name="Yan J."/>
            <person name="Arroyo-Herrera I."/>
            <person name="Li Y."/>
            <person name="Vasquez-Murrieta M.S."/>
            <person name="Wang E.T."/>
        </authorList>
    </citation>
    <scope>NUCLEOTIDE SEQUENCE</scope>
    <source>
        <strain evidence="1">CH26</strain>
    </source>
</reference>
<accession>A0AAJ2H0F2</accession>